<dbReference type="PANTHER" id="PTHR40077:SF1">
    <property type="entry name" value="MEMBRANE PROTEIN"/>
    <property type="match status" value="1"/>
</dbReference>
<dbReference type="EMBL" id="LAZR01000002">
    <property type="protein sequence ID" value="KKO11808.1"/>
    <property type="molecule type" value="Genomic_DNA"/>
</dbReference>
<feature type="domain" description="DUF3817" evidence="8">
    <location>
        <begin position="4"/>
        <end position="91"/>
    </location>
</feature>
<keyword evidence="2" id="KW-1003">Cell membrane</keyword>
<evidence type="ECO:0000256" key="6">
    <source>
        <dbReference type="SAM" id="MobiDB-lite"/>
    </source>
</evidence>
<dbReference type="PANTHER" id="PTHR40077">
    <property type="entry name" value="MEMBRANE PROTEIN-RELATED"/>
    <property type="match status" value="1"/>
</dbReference>
<organism evidence="9">
    <name type="scientific">marine sediment metagenome</name>
    <dbReference type="NCBI Taxonomy" id="412755"/>
    <lineage>
        <taxon>unclassified sequences</taxon>
        <taxon>metagenomes</taxon>
        <taxon>ecological metagenomes</taxon>
    </lineage>
</organism>
<evidence type="ECO:0000256" key="1">
    <source>
        <dbReference type="ARBA" id="ARBA00004651"/>
    </source>
</evidence>
<proteinExistence type="predicted"/>
<evidence type="ECO:0000256" key="2">
    <source>
        <dbReference type="ARBA" id="ARBA00022475"/>
    </source>
</evidence>
<comment type="subcellular location">
    <subcellularLocation>
        <location evidence="1">Cell membrane</location>
        <topology evidence="1">Multi-pass membrane protein</topology>
    </subcellularLocation>
</comment>
<evidence type="ECO:0000313" key="9">
    <source>
        <dbReference type="EMBL" id="KKO11808.1"/>
    </source>
</evidence>
<name>A0A0F9WH55_9ZZZZ</name>
<reference evidence="9" key="1">
    <citation type="journal article" date="2015" name="Nature">
        <title>Complex archaea that bridge the gap between prokaryotes and eukaryotes.</title>
        <authorList>
            <person name="Spang A."/>
            <person name="Saw J.H."/>
            <person name="Jorgensen S.L."/>
            <person name="Zaremba-Niedzwiedzka K."/>
            <person name="Martijn J."/>
            <person name="Lind A.E."/>
            <person name="van Eijk R."/>
            <person name="Schleper C."/>
            <person name="Guy L."/>
            <person name="Ettema T.J."/>
        </authorList>
    </citation>
    <scope>NUCLEOTIDE SEQUENCE</scope>
</reference>
<evidence type="ECO:0000256" key="4">
    <source>
        <dbReference type="ARBA" id="ARBA00022989"/>
    </source>
</evidence>
<dbReference type="NCBIfam" id="TIGR03954">
    <property type="entry name" value="integ_memb_HG"/>
    <property type="match status" value="1"/>
</dbReference>
<keyword evidence="3 7" id="KW-0812">Transmembrane</keyword>
<dbReference type="GO" id="GO:0005886">
    <property type="term" value="C:plasma membrane"/>
    <property type="evidence" value="ECO:0007669"/>
    <property type="project" value="UniProtKB-SubCell"/>
</dbReference>
<dbReference type="AlphaFoldDB" id="A0A0F9WH55"/>
<gene>
    <name evidence="9" type="ORF">LCGC14_0013120</name>
</gene>
<sequence length="121" mass="13436">MIGRIFAMAALIEALTWAGLLIGMFLKYVTETTELGVWLFGRLHGAAFMFYVVVTVIAAWRLRWPLWATALAVLAAIPPLVTLPLEIWFKRLGLLTPTPKPTQSQGEGNGESQTINRDQLP</sequence>
<dbReference type="InterPro" id="IPR023845">
    <property type="entry name" value="DUF3817_TM"/>
</dbReference>
<dbReference type="Pfam" id="PF12823">
    <property type="entry name" value="DUF3817"/>
    <property type="match status" value="1"/>
</dbReference>
<feature type="compositionally biased region" description="Polar residues" evidence="6">
    <location>
        <begin position="101"/>
        <end position="121"/>
    </location>
</feature>
<evidence type="ECO:0000256" key="3">
    <source>
        <dbReference type="ARBA" id="ARBA00022692"/>
    </source>
</evidence>
<feature type="transmembrane region" description="Helical" evidence="7">
    <location>
        <begin position="6"/>
        <end position="26"/>
    </location>
</feature>
<evidence type="ECO:0000256" key="5">
    <source>
        <dbReference type="ARBA" id="ARBA00023136"/>
    </source>
</evidence>
<evidence type="ECO:0000259" key="8">
    <source>
        <dbReference type="Pfam" id="PF12823"/>
    </source>
</evidence>
<evidence type="ECO:0000256" key="7">
    <source>
        <dbReference type="SAM" id="Phobius"/>
    </source>
</evidence>
<keyword evidence="5 7" id="KW-0472">Membrane</keyword>
<keyword evidence="4 7" id="KW-1133">Transmembrane helix</keyword>
<protein>
    <recommendedName>
        <fullName evidence="8">DUF3817 domain-containing protein</fullName>
    </recommendedName>
</protein>
<accession>A0A0F9WH55</accession>
<feature type="region of interest" description="Disordered" evidence="6">
    <location>
        <begin position="98"/>
        <end position="121"/>
    </location>
</feature>
<feature type="transmembrane region" description="Helical" evidence="7">
    <location>
        <begin position="66"/>
        <end position="89"/>
    </location>
</feature>
<comment type="caution">
    <text evidence="9">The sequence shown here is derived from an EMBL/GenBank/DDBJ whole genome shotgun (WGS) entry which is preliminary data.</text>
</comment>
<feature type="transmembrane region" description="Helical" evidence="7">
    <location>
        <begin position="38"/>
        <end position="60"/>
    </location>
</feature>